<dbReference type="SUPFAM" id="SSF52540">
    <property type="entry name" value="P-loop containing nucleoside triphosphate hydrolases"/>
    <property type="match status" value="1"/>
</dbReference>
<keyword evidence="1" id="KW-0067">ATP-binding</keyword>
<feature type="active site" evidence="1">
    <location>
        <position position="37"/>
    </location>
</feature>
<keyword evidence="1" id="KW-0479">Metal-binding</keyword>
<proteinExistence type="inferred from homology"/>
<reference evidence="2 3" key="1">
    <citation type="submission" date="2019-10" db="EMBL/GenBank/DDBJ databases">
        <title>Streptomyces smaragdinus sp. nov. and Streptomyces fabii sp. nov., isolated from the gut of fungus growing-termite Macrotermes natalensis.</title>
        <authorList>
            <person name="Schwitalla J."/>
            <person name="Benndorf R."/>
            <person name="Martin K."/>
            <person name="De Beer W."/>
            <person name="Kaster A.-K."/>
            <person name="Vollmers J."/>
            <person name="Poulsen M."/>
            <person name="Beemelmanns C."/>
        </authorList>
    </citation>
    <scope>NUCLEOTIDE SEQUENCE [LARGE SCALE GENOMIC DNA]</scope>
    <source>
        <strain evidence="2 3">RB5</strain>
    </source>
</reference>
<comment type="cofactor">
    <cofactor evidence="1">
        <name>Mg(2+)</name>
        <dbReference type="ChEBI" id="CHEBI:18420"/>
    </cofactor>
</comment>
<dbReference type="InterPro" id="IPR027417">
    <property type="entry name" value="P-loop_NTPase"/>
</dbReference>
<comment type="catalytic activity">
    <reaction evidence="1">
        <text>(7R,8S)-7,8-diammoniononanoate + CO2 + ATP = (4R,5S)-dethiobiotin + ADP + phosphate + 3 H(+)</text>
        <dbReference type="Rhea" id="RHEA:15805"/>
        <dbReference type="ChEBI" id="CHEBI:15378"/>
        <dbReference type="ChEBI" id="CHEBI:16526"/>
        <dbReference type="ChEBI" id="CHEBI:30616"/>
        <dbReference type="ChEBI" id="CHEBI:43474"/>
        <dbReference type="ChEBI" id="CHEBI:149469"/>
        <dbReference type="ChEBI" id="CHEBI:149473"/>
        <dbReference type="ChEBI" id="CHEBI:456216"/>
        <dbReference type="EC" id="6.3.3.3"/>
    </reaction>
</comment>
<dbReference type="OrthoDB" id="9802610at2"/>
<feature type="binding site" evidence="1">
    <location>
        <position position="41"/>
    </location>
    <ligand>
        <name>substrate</name>
    </ligand>
</feature>
<feature type="binding site" evidence="1">
    <location>
        <position position="50"/>
    </location>
    <ligand>
        <name>ATP</name>
        <dbReference type="ChEBI" id="CHEBI:30616"/>
    </ligand>
</feature>
<dbReference type="EMBL" id="WEGJ01000002">
    <property type="protein sequence ID" value="MQY10676.1"/>
    <property type="molecule type" value="Genomic_DNA"/>
</dbReference>
<keyword evidence="1" id="KW-0460">Magnesium</keyword>
<dbReference type="Gene3D" id="3.40.50.300">
    <property type="entry name" value="P-loop containing nucleotide triphosphate hydrolases"/>
    <property type="match status" value="1"/>
</dbReference>
<dbReference type="NCBIfam" id="TIGR00347">
    <property type="entry name" value="bioD"/>
    <property type="match status" value="1"/>
</dbReference>
<protein>
    <recommendedName>
        <fullName evidence="1">ATP-dependent dethiobiotin synthetase BioD</fullName>
        <ecNumber evidence="1">6.3.3.3</ecNumber>
    </recommendedName>
    <alternativeName>
        <fullName evidence="1">DTB synthetase</fullName>
        <shortName evidence="1">DTBS</shortName>
    </alternativeName>
    <alternativeName>
        <fullName evidence="1">Dethiobiotin synthase</fullName>
    </alternativeName>
</protein>
<comment type="subunit">
    <text evidence="1">Homodimer.</text>
</comment>
<feature type="binding site" evidence="1">
    <location>
        <position position="16"/>
    </location>
    <ligand>
        <name>Mg(2+)</name>
        <dbReference type="ChEBI" id="CHEBI:18420"/>
    </ligand>
</feature>
<feature type="binding site" evidence="1">
    <location>
        <position position="50"/>
    </location>
    <ligand>
        <name>Mg(2+)</name>
        <dbReference type="ChEBI" id="CHEBI:18420"/>
    </ligand>
</feature>
<evidence type="ECO:0000313" key="2">
    <source>
        <dbReference type="EMBL" id="MQY10676.1"/>
    </source>
</evidence>
<name>A0A7K0CBA0_9ACTN</name>
<comment type="function">
    <text evidence="1">Catalyzes a mechanistically unusual reaction, the ATP-dependent insertion of CO2 between the N7 and N8 nitrogen atoms of 7,8-diaminopelargonic acid (DAPA, also called 7,8-diammoniononanoate) to form a ureido ring.</text>
</comment>
<comment type="pathway">
    <text evidence="1">Cofactor biosynthesis; biotin biosynthesis; biotin from 7,8-diaminononanoate: step 1/2.</text>
</comment>
<dbReference type="HAMAP" id="MF_00336">
    <property type="entry name" value="BioD"/>
    <property type="match status" value="1"/>
</dbReference>
<evidence type="ECO:0000256" key="1">
    <source>
        <dbReference type="HAMAP-Rule" id="MF_00336"/>
    </source>
</evidence>
<feature type="binding site" evidence="1">
    <location>
        <position position="202"/>
    </location>
    <ligand>
        <name>ATP</name>
        <dbReference type="ChEBI" id="CHEBI:30616"/>
    </ligand>
</feature>
<dbReference type="CDD" id="cd03109">
    <property type="entry name" value="DTBS"/>
    <property type="match status" value="1"/>
</dbReference>
<dbReference type="PANTHER" id="PTHR43210:SF5">
    <property type="entry name" value="DETHIOBIOTIN SYNTHETASE"/>
    <property type="match status" value="1"/>
</dbReference>
<dbReference type="InterPro" id="IPR004472">
    <property type="entry name" value="DTB_synth_BioD"/>
</dbReference>
<dbReference type="PIRSF" id="PIRSF006755">
    <property type="entry name" value="DTB_synth"/>
    <property type="match status" value="1"/>
</dbReference>
<accession>A0A7K0CBA0</accession>
<dbReference type="GO" id="GO:0004141">
    <property type="term" value="F:dethiobiotin synthase activity"/>
    <property type="evidence" value="ECO:0007669"/>
    <property type="project" value="UniProtKB-UniRule"/>
</dbReference>
<organism evidence="2 3">
    <name type="scientific">Streptomyces smaragdinus</name>
    <dbReference type="NCBI Taxonomy" id="2585196"/>
    <lineage>
        <taxon>Bacteria</taxon>
        <taxon>Bacillati</taxon>
        <taxon>Actinomycetota</taxon>
        <taxon>Actinomycetes</taxon>
        <taxon>Kitasatosporales</taxon>
        <taxon>Streptomycetaceae</taxon>
        <taxon>Streptomyces</taxon>
    </lineage>
</organism>
<keyword evidence="1" id="KW-0547">Nucleotide-binding</keyword>
<feature type="binding site" evidence="1">
    <location>
        <position position="110"/>
    </location>
    <ligand>
        <name>Mg(2+)</name>
        <dbReference type="ChEBI" id="CHEBI:18420"/>
    </ligand>
</feature>
<comment type="caution">
    <text evidence="2">The sequence shown here is derived from an EMBL/GenBank/DDBJ whole genome shotgun (WGS) entry which is preliminary data.</text>
</comment>
<dbReference type="GO" id="GO:0009102">
    <property type="term" value="P:biotin biosynthetic process"/>
    <property type="evidence" value="ECO:0007669"/>
    <property type="project" value="UniProtKB-UniRule"/>
</dbReference>
<dbReference type="GO" id="GO:0005829">
    <property type="term" value="C:cytosol"/>
    <property type="evidence" value="ECO:0007669"/>
    <property type="project" value="TreeGrafter"/>
</dbReference>
<evidence type="ECO:0000313" key="3">
    <source>
        <dbReference type="Proteomes" id="UP000466345"/>
    </source>
</evidence>
<dbReference type="PANTHER" id="PTHR43210">
    <property type="entry name" value="DETHIOBIOTIN SYNTHETASE"/>
    <property type="match status" value="1"/>
</dbReference>
<sequence length="239" mass="23797">MSVMVVTGTGTGVGKTMTTAALAAVAVAGGWSVAVLKPAQTGVGPDEPGDVHEVVRLAGDLVTGAELARFPEPLAPATAARRAGAAPVRPTEVAEAAAKLSAAHDLVLVEGAGGLLVRFDDEGGTLADVAALLRCPVLVVARAGLGTLNDAALTAEVLRGREVPCAGVLVGEWPHRPGPAEVCNLDDLPVAAGAPLLGVLPQGVGGLAPEEFRAAAGRWLGPELGGVWDARAFRAAQGA</sequence>
<comment type="subcellular location">
    <subcellularLocation>
        <location evidence="1">Cytoplasm</location>
    </subcellularLocation>
</comment>
<keyword evidence="1" id="KW-0963">Cytoplasm</keyword>
<feature type="binding site" evidence="1">
    <location>
        <begin position="110"/>
        <end position="113"/>
    </location>
    <ligand>
        <name>ATP</name>
        <dbReference type="ChEBI" id="CHEBI:30616"/>
    </ligand>
</feature>
<dbReference type="AlphaFoldDB" id="A0A7K0CBA0"/>
<keyword evidence="1 2" id="KW-0436">Ligase</keyword>
<dbReference type="EC" id="6.3.3.3" evidence="1"/>
<comment type="similarity">
    <text evidence="1">Belongs to the dethiobiotin synthetase family.</text>
</comment>
<dbReference type="GO" id="GO:0000287">
    <property type="term" value="F:magnesium ion binding"/>
    <property type="evidence" value="ECO:0007669"/>
    <property type="project" value="UniProtKB-UniRule"/>
</dbReference>
<dbReference type="RefSeq" id="WP_153450032.1">
    <property type="nucleotide sequence ID" value="NZ_WEGJ01000002.1"/>
</dbReference>
<gene>
    <name evidence="1 2" type="primary">bioD</name>
    <name evidence="2" type="ORF">SRB5_07890</name>
</gene>
<feature type="binding site" evidence="1">
    <location>
        <begin position="171"/>
        <end position="172"/>
    </location>
    <ligand>
        <name>ATP</name>
        <dbReference type="ChEBI" id="CHEBI:30616"/>
    </ligand>
</feature>
<dbReference type="Proteomes" id="UP000466345">
    <property type="component" value="Unassembled WGS sequence"/>
</dbReference>
<keyword evidence="3" id="KW-1185">Reference proteome</keyword>
<dbReference type="UniPathway" id="UPA00078">
    <property type="reaction ID" value="UER00161"/>
</dbReference>
<comment type="caution">
    <text evidence="1">Lacks conserved residue(s) required for the propagation of feature annotation.</text>
</comment>
<dbReference type="Pfam" id="PF13500">
    <property type="entry name" value="AAA_26"/>
    <property type="match status" value="1"/>
</dbReference>
<dbReference type="GO" id="GO:0005524">
    <property type="term" value="F:ATP binding"/>
    <property type="evidence" value="ECO:0007669"/>
    <property type="project" value="UniProtKB-UniRule"/>
</dbReference>
<keyword evidence="1" id="KW-0093">Biotin biosynthesis</keyword>